<dbReference type="Gene3D" id="3.10.20.30">
    <property type="match status" value="1"/>
</dbReference>
<dbReference type="InterPro" id="IPR006058">
    <property type="entry name" value="2Fe2S_fd_BS"/>
</dbReference>
<evidence type="ECO:0000259" key="2">
    <source>
        <dbReference type="PROSITE" id="PS51384"/>
    </source>
</evidence>
<gene>
    <name evidence="3" type="ORF">SAMN05421739_105232</name>
</gene>
<dbReference type="InterPro" id="IPR036010">
    <property type="entry name" value="2Fe-2S_ferredoxin-like_sf"/>
</dbReference>
<dbReference type="SUPFAM" id="SSF63380">
    <property type="entry name" value="Riboflavin synthase domain-like"/>
    <property type="match status" value="1"/>
</dbReference>
<sequence>MKADHTLPTDHYTLTVTGIREERPDFKTFILEPDKPLEYKAGQYLTLVHTEKDEDIRRSYSFTSSPALNEPLSIGVRRIDNGFFSRRLVDDVQVGDTLYAAGAAGLFVLPENMQDYRQVFLLAAGSGITPELSLLKTILYTWPDVAVTLIYSNSNPQKAIYKEELEQLAAAFPERFKLRFLFSNSPDLSQARLYKDLLQQLVRQYALAPLHQILFYTCGPLGYMRMCYWALTQQGVPHENIRRENFDTTKVAVKQMPPDTDPHEVILHYKDQAYNLTVEYPDTILRAARKAGLNLPFSCEAGKCGNCTARCTEGKVWMSYNEVLTERDLQQGLVLTCVGYPVGGPAQLELKS</sequence>
<feature type="domain" description="2Fe-2S ferredoxin-type" evidence="1">
    <location>
        <begin position="263"/>
        <end position="352"/>
    </location>
</feature>
<dbReference type="RefSeq" id="WP_092103460.1">
    <property type="nucleotide sequence ID" value="NZ_FOOT01000005.1"/>
</dbReference>
<name>A0A1I2WW72_9BACT</name>
<dbReference type="Pfam" id="PF00111">
    <property type="entry name" value="Fer2"/>
    <property type="match status" value="1"/>
</dbReference>
<dbReference type="PANTHER" id="PTHR47354:SF5">
    <property type="entry name" value="PROTEIN RFBI"/>
    <property type="match status" value="1"/>
</dbReference>
<dbReference type="Gene3D" id="3.40.50.80">
    <property type="entry name" value="Nucleotide-binding domain of ferredoxin-NADP reductase (FNR) module"/>
    <property type="match status" value="1"/>
</dbReference>
<dbReference type="PROSITE" id="PS51384">
    <property type="entry name" value="FAD_FR"/>
    <property type="match status" value="1"/>
</dbReference>
<dbReference type="Pfam" id="PF00175">
    <property type="entry name" value="NAD_binding_1"/>
    <property type="match status" value="1"/>
</dbReference>
<dbReference type="PRINTS" id="PR00371">
    <property type="entry name" value="FPNCR"/>
</dbReference>
<organism evidence="3 4">
    <name type="scientific">Pontibacter chinhatensis</name>
    <dbReference type="NCBI Taxonomy" id="1436961"/>
    <lineage>
        <taxon>Bacteria</taxon>
        <taxon>Pseudomonadati</taxon>
        <taxon>Bacteroidota</taxon>
        <taxon>Cytophagia</taxon>
        <taxon>Cytophagales</taxon>
        <taxon>Hymenobacteraceae</taxon>
        <taxon>Pontibacter</taxon>
    </lineage>
</organism>
<dbReference type="InterPro" id="IPR001709">
    <property type="entry name" value="Flavoprot_Pyr_Nucl_cyt_Rdtase"/>
</dbReference>
<dbReference type="AlphaFoldDB" id="A0A1I2WW72"/>
<dbReference type="InterPro" id="IPR001041">
    <property type="entry name" value="2Fe-2S_ferredoxin-type"/>
</dbReference>
<dbReference type="PRINTS" id="PR00406">
    <property type="entry name" value="CYTB5RDTASE"/>
</dbReference>
<reference evidence="4" key="1">
    <citation type="submission" date="2016-10" db="EMBL/GenBank/DDBJ databases">
        <authorList>
            <person name="Varghese N."/>
            <person name="Submissions S."/>
        </authorList>
    </citation>
    <scope>NUCLEOTIDE SEQUENCE [LARGE SCALE GENOMIC DNA]</scope>
    <source>
        <strain evidence="4">LP51</strain>
    </source>
</reference>
<dbReference type="SUPFAM" id="SSF52343">
    <property type="entry name" value="Ferredoxin reductase-like, C-terminal NADP-linked domain"/>
    <property type="match status" value="1"/>
</dbReference>
<dbReference type="PANTHER" id="PTHR47354">
    <property type="entry name" value="NADH OXIDOREDUCTASE HCR"/>
    <property type="match status" value="1"/>
</dbReference>
<dbReference type="CDD" id="cd00207">
    <property type="entry name" value="fer2"/>
    <property type="match status" value="1"/>
</dbReference>
<dbReference type="Gene3D" id="2.40.30.10">
    <property type="entry name" value="Translation factors"/>
    <property type="match status" value="1"/>
</dbReference>
<dbReference type="Proteomes" id="UP000198724">
    <property type="component" value="Unassembled WGS sequence"/>
</dbReference>
<dbReference type="OrthoDB" id="9789468at2"/>
<keyword evidence="4" id="KW-1185">Reference proteome</keyword>
<dbReference type="SUPFAM" id="SSF54292">
    <property type="entry name" value="2Fe-2S ferredoxin-like"/>
    <property type="match status" value="1"/>
</dbReference>
<dbReference type="InterPro" id="IPR050415">
    <property type="entry name" value="MRET"/>
</dbReference>
<dbReference type="InterPro" id="IPR017927">
    <property type="entry name" value="FAD-bd_FR_type"/>
</dbReference>
<dbReference type="GO" id="GO:0051537">
    <property type="term" value="F:2 iron, 2 sulfur cluster binding"/>
    <property type="evidence" value="ECO:0007669"/>
    <property type="project" value="InterPro"/>
</dbReference>
<dbReference type="CDD" id="cd06214">
    <property type="entry name" value="PA_degradation_oxidoreductase_like"/>
    <property type="match status" value="1"/>
</dbReference>
<dbReference type="InterPro" id="IPR012675">
    <property type="entry name" value="Beta-grasp_dom_sf"/>
</dbReference>
<evidence type="ECO:0000313" key="4">
    <source>
        <dbReference type="Proteomes" id="UP000198724"/>
    </source>
</evidence>
<dbReference type="InterPro" id="IPR008333">
    <property type="entry name" value="Cbr1-like_FAD-bd_dom"/>
</dbReference>
<evidence type="ECO:0000259" key="1">
    <source>
        <dbReference type="PROSITE" id="PS51085"/>
    </source>
</evidence>
<proteinExistence type="predicted"/>
<dbReference type="EMBL" id="FOOT01000005">
    <property type="protein sequence ID" value="SFH05535.1"/>
    <property type="molecule type" value="Genomic_DNA"/>
</dbReference>
<dbReference type="Pfam" id="PF00970">
    <property type="entry name" value="FAD_binding_6"/>
    <property type="match status" value="1"/>
</dbReference>
<feature type="domain" description="FAD-binding FR-type" evidence="2">
    <location>
        <begin position="9"/>
        <end position="110"/>
    </location>
</feature>
<dbReference type="GO" id="GO:0016491">
    <property type="term" value="F:oxidoreductase activity"/>
    <property type="evidence" value="ECO:0007669"/>
    <property type="project" value="InterPro"/>
</dbReference>
<dbReference type="InterPro" id="IPR039261">
    <property type="entry name" value="FNR_nucleotide-bd"/>
</dbReference>
<dbReference type="STRING" id="1436961.SAMN05421739_105232"/>
<dbReference type="InterPro" id="IPR001433">
    <property type="entry name" value="OxRdtase_FAD/NAD-bd"/>
</dbReference>
<accession>A0A1I2WW72</accession>
<dbReference type="PROSITE" id="PS00197">
    <property type="entry name" value="2FE2S_FER_1"/>
    <property type="match status" value="1"/>
</dbReference>
<dbReference type="InterPro" id="IPR017938">
    <property type="entry name" value="Riboflavin_synthase-like_b-brl"/>
</dbReference>
<evidence type="ECO:0000313" key="3">
    <source>
        <dbReference type="EMBL" id="SFH05535.1"/>
    </source>
</evidence>
<protein>
    <submittedName>
        <fullName evidence="3">Ring-1,2-phenylacetyl-CoA epoxidase subunit PaaE</fullName>
    </submittedName>
</protein>
<dbReference type="PROSITE" id="PS51085">
    <property type="entry name" value="2FE2S_FER_2"/>
    <property type="match status" value="1"/>
</dbReference>